<keyword evidence="10" id="KW-1185">Reference proteome</keyword>
<evidence type="ECO:0000256" key="5">
    <source>
        <dbReference type="ARBA" id="ARBA00022989"/>
    </source>
</evidence>
<feature type="transmembrane region" description="Helical" evidence="7">
    <location>
        <begin position="190"/>
        <end position="213"/>
    </location>
</feature>
<evidence type="ECO:0000256" key="4">
    <source>
        <dbReference type="ARBA" id="ARBA00022692"/>
    </source>
</evidence>
<evidence type="ECO:0000256" key="1">
    <source>
        <dbReference type="ARBA" id="ARBA00004651"/>
    </source>
</evidence>
<keyword evidence="3" id="KW-1003">Cell membrane</keyword>
<evidence type="ECO:0000256" key="6">
    <source>
        <dbReference type="ARBA" id="ARBA00023136"/>
    </source>
</evidence>
<keyword evidence="4 7" id="KW-0812">Transmembrane</keyword>
<dbReference type="InterPro" id="IPR000515">
    <property type="entry name" value="MetI-like"/>
</dbReference>
<feature type="transmembrane region" description="Helical" evidence="7">
    <location>
        <begin position="77"/>
        <end position="101"/>
    </location>
</feature>
<keyword evidence="6 7" id="KW-0472">Membrane</keyword>
<name>A0ABX3H2L1_PAEBO</name>
<dbReference type="EMBL" id="MPTB01000035">
    <property type="protein sequence ID" value="OMD43316.1"/>
    <property type="molecule type" value="Genomic_DNA"/>
</dbReference>
<comment type="caution">
    <text evidence="9">The sequence shown here is derived from an EMBL/GenBank/DDBJ whole genome shotgun (WGS) entry which is preliminary data.</text>
</comment>
<dbReference type="Gene3D" id="1.10.3720.10">
    <property type="entry name" value="MetI-like"/>
    <property type="match status" value="1"/>
</dbReference>
<dbReference type="Pfam" id="PF00528">
    <property type="entry name" value="BPD_transp_1"/>
    <property type="match status" value="1"/>
</dbReference>
<evidence type="ECO:0000313" key="9">
    <source>
        <dbReference type="EMBL" id="OMD43316.1"/>
    </source>
</evidence>
<evidence type="ECO:0000259" key="8">
    <source>
        <dbReference type="PROSITE" id="PS50928"/>
    </source>
</evidence>
<sequence>MLTEGNNMEQAMRKYFKYFFLIIGTLIMLYPILWLFGASFKSNTEIFKSIWFMPKSFDFTPYIEGWKTSSQYTFGTYFLNSFLIVIPKVLLTLISCILTAYGFARFNFPMKKVLFPVMIATLFLPGIVTRVPMYIFWKNVDLLDTYIPLIANSAFACDTFFVYMLVQFLRTIPGELDEAATIDGCNSFNILIKVLLPILKPTLITVALFQFMWTFTEFQGPLIYISSVEKYPVSIALRMAMDTTSVDFSWNKNIAMSIIGLIPSIIVYFSAQKHFIGGSTAGGIKG</sequence>
<evidence type="ECO:0000313" key="10">
    <source>
        <dbReference type="Proteomes" id="UP000187412"/>
    </source>
</evidence>
<accession>A0ABX3H2L1</accession>
<evidence type="ECO:0000256" key="7">
    <source>
        <dbReference type="RuleBase" id="RU363032"/>
    </source>
</evidence>
<feature type="transmembrane region" description="Helical" evidence="7">
    <location>
        <begin position="18"/>
        <end position="37"/>
    </location>
</feature>
<reference evidence="9 10" key="1">
    <citation type="submission" date="2016-10" db="EMBL/GenBank/DDBJ databases">
        <title>Paenibacillus species isolates.</title>
        <authorList>
            <person name="Beno S.M."/>
        </authorList>
    </citation>
    <scope>NUCLEOTIDE SEQUENCE [LARGE SCALE GENOMIC DNA]</scope>
    <source>
        <strain evidence="9 10">FSL H7-0744</strain>
    </source>
</reference>
<keyword evidence="5 7" id="KW-1133">Transmembrane helix</keyword>
<protein>
    <submittedName>
        <fullName evidence="9">Sugar ABC transporter permease</fullName>
    </submittedName>
</protein>
<feature type="transmembrane region" description="Helical" evidence="7">
    <location>
        <begin position="149"/>
        <end position="169"/>
    </location>
</feature>
<keyword evidence="2 7" id="KW-0813">Transport</keyword>
<evidence type="ECO:0000256" key="2">
    <source>
        <dbReference type="ARBA" id="ARBA00022448"/>
    </source>
</evidence>
<evidence type="ECO:0000256" key="3">
    <source>
        <dbReference type="ARBA" id="ARBA00022475"/>
    </source>
</evidence>
<comment type="similarity">
    <text evidence="7">Belongs to the binding-protein-dependent transport system permease family.</text>
</comment>
<feature type="domain" description="ABC transmembrane type-1" evidence="8">
    <location>
        <begin position="78"/>
        <end position="271"/>
    </location>
</feature>
<feature type="transmembrane region" description="Helical" evidence="7">
    <location>
        <begin position="254"/>
        <end position="271"/>
    </location>
</feature>
<dbReference type="PANTHER" id="PTHR43744">
    <property type="entry name" value="ABC TRANSPORTER PERMEASE PROTEIN MG189-RELATED-RELATED"/>
    <property type="match status" value="1"/>
</dbReference>
<dbReference type="PROSITE" id="PS50928">
    <property type="entry name" value="ABC_TM1"/>
    <property type="match status" value="1"/>
</dbReference>
<dbReference type="InterPro" id="IPR035906">
    <property type="entry name" value="MetI-like_sf"/>
</dbReference>
<dbReference type="PANTHER" id="PTHR43744:SF6">
    <property type="entry name" value="ABC TRANSPORTER PERMEASE PROTEIN YESQ-RELATED"/>
    <property type="match status" value="1"/>
</dbReference>
<dbReference type="SUPFAM" id="SSF161098">
    <property type="entry name" value="MetI-like"/>
    <property type="match status" value="1"/>
</dbReference>
<organism evidence="9 10">
    <name type="scientific">Paenibacillus borealis</name>
    <dbReference type="NCBI Taxonomy" id="160799"/>
    <lineage>
        <taxon>Bacteria</taxon>
        <taxon>Bacillati</taxon>
        <taxon>Bacillota</taxon>
        <taxon>Bacilli</taxon>
        <taxon>Bacillales</taxon>
        <taxon>Paenibacillaceae</taxon>
        <taxon>Paenibacillus</taxon>
    </lineage>
</organism>
<gene>
    <name evidence="9" type="ORF">BSK56_24055</name>
</gene>
<dbReference type="CDD" id="cd06261">
    <property type="entry name" value="TM_PBP2"/>
    <property type="match status" value="1"/>
</dbReference>
<proteinExistence type="inferred from homology"/>
<dbReference type="Proteomes" id="UP000187412">
    <property type="component" value="Unassembled WGS sequence"/>
</dbReference>
<comment type="subcellular location">
    <subcellularLocation>
        <location evidence="1 7">Cell membrane</location>
        <topology evidence="1 7">Multi-pass membrane protein</topology>
    </subcellularLocation>
</comment>
<feature type="transmembrane region" description="Helical" evidence="7">
    <location>
        <begin position="113"/>
        <end position="137"/>
    </location>
</feature>